<protein>
    <submittedName>
        <fullName evidence="1">Uncharacterized protein</fullName>
    </submittedName>
</protein>
<name>A0AAD8BUC1_BIOPF</name>
<dbReference type="Proteomes" id="UP001233172">
    <property type="component" value="Unassembled WGS sequence"/>
</dbReference>
<reference evidence="1" key="1">
    <citation type="journal article" date="2023" name="PLoS Negl. Trop. Dis.">
        <title>A genome sequence for Biomphalaria pfeifferi, the major vector snail for the human-infecting parasite Schistosoma mansoni.</title>
        <authorList>
            <person name="Bu L."/>
            <person name="Lu L."/>
            <person name="Laidemitt M.R."/>
            <person name="Zhang S.M."/>
            <person name="Mutuku M."/>
            <person name="Mkoji G."/>
            <person name="Steinauer M."/>
            <person name="Loker E.S."/>
        </authorList>
    </citation>
    <scope>NUCLEOTIDE SEQUENCE</scope>
    <source>
        <strain evidence="1">KasaAsao</strain>
    </source>
</reference>
<proteinExistence type="predicted"/>
<gene>
    <name evidence="1" type="ORF">Bpfe_010419</name>
</gene>
<keyword evidence="2" id="KW-1185">Reference proteome</keyword>
<evidence type="ECO:0000313" key="2">
    <source>
        <dbReference type="Proteomes" id="UP001233172"/>
    </source>
</evidence>
<reference evidence="1" key="2">
    <citation type="submission" date="2023-04" db="EMBL/GenBank/DDBJ databases">
        <authorList>
            <person name="Bu L."/>
            <person name="Lu L."/>
            <person name="Laidemitt M.R."/>
            <person name="Zhang S.M."/>
            <person name="Mutuku M."/>
            <person name="Mkoji G."/>
            <person name="Steinauer M."/>
            <person name="Loker E.S."/>
        </authorList>
    </citation>
    <scope>NUCLEOTIDE SEQUENCE</scope>
    <source>
        <strain evidence="1">KasaAsao</strain>
        <tissue evidence="1">Whole Snail</tissue>
    </source>
</reference>
<accession>A0AAD8BUC1</accession>
<organism evidence="1 2">
    <name type="scientific">Biomphalaria pfeifferi</name>
    <name type="common">Bloodfluke planorb</name>
    <name type="synonym">Freshwater snail</name>
    <dbReference type="NCBI Taxonomy" id="112525"/>
    <lineage>
        <taxon>Eukaryota</taxon>
        <taxon>Metazoa</taxon>
        <taxon>Spiralia</taxon>
        <taxon>Lophotrochozoa</taxon>
        <taxon>Mollusca</taxon>
        <taxon>Gastropoda</taxon>
        <taxon>Heterobranchia</taxon>
        <taxon>Euthyneura</taxon>
        <taxon>Panpulmonata</taxon>
        <taxon>Hygrophila</taxon>
        <taxon>Lymnaeoidea</taxon>
        <taxon>Planorbidae</taxon>
        <taxon>Biomphalaria</taxon>
    </lineage>
</organism>
<dbReference type="AlphaFoldDB" id="A0AAD8BUC1"/>
<dbReference type="EMBL" id="JASAOG010000037">
    <property type="protein sequence ID" value="KAK0060232.1"/>
    <property type="molecule type" value="Genomic_DNA"/>
</dbReference>
<sequence length="106" mass="11565">MFPAGTVYLTMYTRACILVLYRLYTQTTVSVELCSSAPKHQKKRQSPAESTRHILSTVMLATVMSSALSSLFSSDDVLVSRFTTAPSPSLLALSATFELNVTQVKA</sequence>
<evidence type="ECO:0000313" key="1">
    <source>
        <dbReference type="EMBL" id="KAK0060232.1"/>
    </source>
</evidence>
<comment type="caution">
    <text evidence="1">The sequence shown here is derived from an EMBL/GenBank/DDBJ whole genome shotgun (WGS) entry which is preliminary data.</text>
</comment>